<dbReference type="EMBL" id="MU266340">
    <property type="protein sequence ID" value="KAH7929541.1"/>
    <property type="molecule type" value="Genomic_DNA"/>
</dbReference>
<evidence type="ECO:0000313" key="2">
    <source>
        <dbReference type="Proteomes" id="UP000790709"/>
    </source>
</evidence>
<gene>
    <name evidence="1" type="ORF">BV22DRAFT_1080730</name>
</gene>
<comment type="caution">
    <text evidence="1">The sequence shown here is derived from an EMBL/GenBank/DDBJ whole genome shotgun (WGS) entry which is preliminary data.</text>
</comment>
<dbReference type="Proteomes" id="UP000790709">
    <property type="component" value="Unassembled WGS sequence"/>
</dbReference>
<evidence type="ECO:0000313" key="1">
    <source>
        <dbReference type="EMBL" id="KAH7929541.1"/>
    </source>
</evidence>
<accession>A0ACB8BUB9</accession>
<proteinExistence type="predicted"/>
<keyword evidence="2" id="KW-1185">Reference proteome</keyword>
<name>A0ACB8BUB9_9AGAM</name>
<sequence length="460" mass="48564">MRPNGVTGFNYPITRPFTRRSTFALLIFAVVVLCGLVVLNIVLIDYDLVSVASPSFNVSQQLSWMLSLQAPNPQCQPYAFQMGDTFGTNISAFTYSVFDVATSPGQPNGSFPYTGDALSGCDVSQIQLTVSPGDRQITAQGSVNCSDLGFQASTSWAFTNHPIIGGIVSSSFPENSLGRAIGDTLYGFGNDAYQPIYNTQYVTTASPAQQLYKVIVQFQPGPCSDSSCNSQSPNLTIAFYNGISLTDLSIVADTGSYTSAVKASTATLQNLAQVFYAAVRLDLGHWTENNIFTNMQVLQATITPGPSYANSIVDGSVPPAYINMTSPPSADAATPSSVIQTQYTCTTPRVKRPGSLFMNVLSSSLAVFLAAWGVLTALMGVIARGRAGANSCTSCISGPEPGGAYSPFSPGSSIRPVNPSMPMTVSIQRAPVPVTLADAEGAYGSDSSALLPLRRQPPML</sequence>
<organism evidence="1 2">
    <name type="scientific">Leucogyrophana mollusca</name>
    <dbReference type="NCBI Taxonomy" id="85980"/>
    <lineage>
        <taxon>Eukaryota</taxon>
        <taxon>Fungi</taxon>
        <taxon>Dikarya</taxon>
        <taxon>Basidiomycota</taxon>
        <taxon>Agaricomycotina</taxon>
        <taxon>Agaricomycetes</taxon>
        <taxon>Agaricomycetidae</taxon>
        <taxon>Boletales</taxon>
        <taxon>Boletales incertae sedis</taxon>
        <taxon>Leucogyrophana</taxon>
    </lineage>
</organism>
<protein>
    <submittedName>
        <fullName evidence="1">Uncharacterized protein</fullName>
    </submittedName>
</protein>
<reference evidence="1" key="1">
    <citation type="journal article" date="2021" name="New Phytol.">
        <title>Evolutionary innovations through gain and loss of genes in the ectomycorrhizal Boletales.</title>
        <authorList>
            <person name="Wu G."/>
            <person name="Miyauchi S."/>
            <person name="Morin E."/>
            <person name="Kuo A."/>
            <person name="Drula E."/>
            <person name="Varga T."/>
            <person name="Kohler A."/>
            <person name="Feng B."/>
            <person name="Cao Y."/>
            <person name="Lipzen A."/>
            <person name="Daum C."/>
            <person name="Hundley H."/>
            <person name="Pangilinan J."/>
            <person name="Johnson J."/>
            <person name="Barry K."/>
            <person name="LaButti K."/>
            <person name="Ng V."/>
            <person name="Ahrendt S."/>
            <person name="Min B."/>
            <person name="Choi I.G."/>
            <person name="Park H."/>
            <person name="Plett J.M."/>
            <person name="Magnuson J."/>
            <person name="Spatafora J.W."/>
            <person name="Nagy L.G."/>
            <person name="Henrissat B."/>
            <person name="Grigoriev I.V."/>
            <person name="Yang Z.L."/>
            <person name="Xu J."/>
            <person name="Martin F.M."/>
        </authorList>
    </citation>
    <scope>NUCLEOTIDE SEQUENCE</scope>
    <source>
        <strain evidence="1">KUC20120723A-06</strain>
    </source>
</reference>